<proteinExistence type="predicted"/>
<keyword evidence="1" id="KW-0732">Signal</keyword>
<sequence length="382" mass="42103">MAEVKKQQEKKPSFRNKAIILLSIAALGLLSASSPSISIATPTATATQEPITIVEPIILPASSITTYTVNSIDETIYDPTIDSETFPFVTVKTTPLKITVTDNQLVHAEKLPLPCGPGQKPADPESSNLPFPKGEEIDERAELCNKVSHIATGFGITLSSEQIEEIASEMIIVSKNDIRIFCGEGAAACFFNAPLIMFGSLPQTSQIAHELGHKAIGNANNTNYLSEATGICYFSKDGFRIIYSDQESITDYFVFDIPNEFFPSVFQQMLISRGGPKYGIMPEYLYSDEKKREDPSLIDEFQQLGSTYSSNPSIVDFNFLFGQKPTTTDTFFILLEELADGKIDIPSLVERFRAHIATLKIFENTKFPPRQPSELSPAEACK</sequence>
<accession>A0A2H0C0S2</accession>
<protein>
    <recommendedName>
        <fullName evidence="4">Peptidase M48 domain-containing protein</fullName>
    </recommendedName>
</protein>
<dbReference type="EMBL" id="PCTC01000043">
    <property type="protein sequence ID" value="PIP63525.1"/>
    <property type="molecule type" value="Genomic_DNA"/>
</dbReference>
<gene>
    <name evidence="2" type="ORF">COW97_02055</name>
</gene>
<evidence type="ECO:0000313" key="2">
    <source>
        <dbReference type="EMBL" id="PIP63525.1"/>
    </source>
</evidence>
<feature type="signal peptide" evidence="1">
    <location>
        <begin position="1"/>
        <end position="40"/>
    </location>
</feature>
<name>A0A2H0C0S2_9BACT</name>
<feature type="chain" id="PRO_5013903559" description="Peptidase M48 domain-containing protein" evidence="1">
    <location>
        <begin position="41"/>
        <end position="382"/>
    </location>
</feature>
<comment type="caution">
    <text evidence="2">The sequence shown here is derived from an EMBL/GenBank/DDBJ whole genome shotgun (WGS) entry which is preliminary data.</text>
</comment>
<evidence type="ECO:0000256" key="1">
    <source>
        <dbReference type="SAM" id="SignalP"/>
    </source>
</evidence>
<reference evidence="2 3" key="1">
    <citation type="submission" date="2017-09" db="EMBL/GenBank/DDBJ databases">
        <title>Depth-based differentiation of microbial function through sediment-hosted aquifers and enrichment of novel symbionts in the deep terrestrial subsurface.</title>
        <authorList>
            <person name="Probst A.J."/>
            <person name="Ladd B."/>
            <person name="Jarett J.K."/>
            <person name="Geller-Mcgrath D.E."/>
            <person name="Sieber C.M."/>
            <person name="Emerson J.B."/>
            <person name="Anantharaman K."/>
            <person name="Thomas B.C."/>
            <person name="Malmstrom R."/>
            <person name="Stieglmeier M."/>
            <person name="Klingl A."/>
            <person name="Woyke T."/>
            <person name="Ryan C.M."/>
            <person name="Banfield J.F."/>
        </authorList>
    </citation>
    <scope>NUCLEOTIDE SEQUENCE [LARGE SCALE GENOMIC DNA]</scope>
    <source>
        <strain evidence="2">CG22_combo_CG10-13_8_21_14_all_34_12</strain>
    </source>
</reference>
<dbReference type="Proteomes" id="UP000229699">
    <property type="component" value="Unassembled WGS sequence"/>
</dbReference>
<evidence type="ECO:0008006" key="4">
    <source>
        <dbReference type="Google" id="ProtNLM"/>
    </source>
</evidence>
<evidence type="ECO:0000313" key="3">
    <source>
        <dbReference type="Proteomes" id="UP000229699"/>
    </source>
</evidence>
<organism evidence="2 3">
    <name type="scientific">Candidatus Roizmanbacteria bacterium CG22_combo_CG10-13_8_21_14_all_34_12</name>
    <dbReference type="NCBI Taxonomy" id="1974860"/>
    <lineage>
        <taxon>Bacteria</taxon>
        <taxon>Candidatus Roizmaniibacteriota</taxon>
    </lineage>
</organism>
<dbReference type="AlphaFoldDB" id="A0A2H0C0S2"/>